<keyword evidence="5" id="KW-0808">Transferase</keyword>
<evidence type="ECO:0000256" key="1">
    <source>
        <dbReference type="ARBA" id="ARBA00000971"/>
    </source>
</evidence>
<dbReference type="PANTHER" id="PTHR22926">
    <property type="entry name" value="PHOSPHO-N-ACETYLMURAMOYL-PENTAPEPTIDE-TRANSFERASE"/>
    <property type="match status" value="1"/>
</dbReference>
<name>A5G600_GEOUR</name>
<dbReference type="Pfam" id="PF00953">
    <property type="entry name" value="Glycos_transf_4"/>
    <property type="match status" value="1"/>
</dbReference>
<dbReference type="AlphaFoldDB" id="A5G600"/>
<dbReference type="Pfam" id="PF01346">
    <property type="entry name" value="FKBP_N"/>
    <property type="match status" value="1"/>
</dbReference>
<sequence>MKFIFPCVASFMLTVVITPLVIRFAKACKCLDVPGGRRAHKKVTPRWGGVAFFVGVLPFMFMENESGALTSFIVASCFLVGMGIIDDLKSLGWKTKFAGMAIAATIVIFGGNIAVHHIGTYGSLGRLDLGRLSIPFTYLSIIGITNAINLLDGLNGLAGGVSLLGFLFMGIAAVIAGNIVVALVCFAFVGALGAFLLYNFPNARIFMGDSGSTFLGFSLSIMAVFLTQDANSSVDSMFPVLVLLIPIFDTLRVLFVRLLNGKNPFQADNLHLHYLIVENLSPMKVALLFWSLTAVFGSIALTLTGKTSVSYLAVVLYASLLLSLFAISLTQRRPQEKGRLKTLRPAGMSADSSVLMPYDDAGPDFARKGEMMMTLKWLVVLGIVLLTAQVSAGEPQDLKTQKDKVNYAIGVNMINSLKMQGVEIDLDLVIKGMRDAHSGGKLLLPDDELRKSIGVYQTAARQKQAMVRVIAADENKKAGEAFLAANAQKEGVVTLPSGLQYKTLKAGDGMKPTDADTVEVNYRGALINGTEFDSTEPGKPAALKVAQLIAGWKEAMKLMPVGSKWQIFIPSRLAYGERGSGKQIGPNATLVFEVELLAIK</sequence>
<evidence type="ECO:0000256" key="2">
    <source>
        <dbReference type="ARBA" id="ARBA00004651"/>
    </source>
</evidence>
<reference evidence="14 15" key="1">
    <citation type="submission" date="2007-05" db="EMBL/GenBank/DDBJ databases">
        <title>Complete sequence of Geobacter uraniireducens Rf4.</title>
        <authorList>
            <consortium name="US DOE Joint Genome Institute"/>
            <person name="Copeland A."/>
            <person name="Lucas S."/>
            <person name="Lapidus A."/>
            <person name="Barry K."/>
            <person name="Detter J.C."/>
            <person name="Glavina del Rio T."/>
            <person name="Hammon N."/>
            <person name="Israni S."/>
            <person name="Dalin E."/>
            <person name="Tice H."/>
            <person name="Pitluck S."/>
            <person name="Chertkov O."/>
            <person name="Brettin T."/>
            <person name="Bruce D."/>
            <person name="Han C."/>
            <person name="Schmutz J."/>
            <person name="Larimer F."/>
            <person name="Land M."/>
            <person name="Hauser L."/>
            <person name="Kyrpides N."/>
            <person name="Mikhailova N."/>
            <person name="Shelobolina E."/>
            <person name="Aklujkar M."/>
            <person name="Lovley D."/>
            <person name="Richardson P."/>
        </authorList>
    </citation>
    <scope>NUCLEOTIDE SEQUENCE [LARGE SCALE GENOMIC DNA]</scope>
    <source>
        <strain evidence="14 15">Rf4</strain>
    </source>
</reference>
<keyword evidence="11 14" id="KW-0413">Isomerase</keyword>
<dbReference type="GO" id="GO:0006457">
    <property type="term" value="P:protein folding"/>
    <property type="evidence" value="ECO:0007669"/>
    <property type="project" value="InterPro"/>
</dbReference>
<feature type="binding site" evidence="10">
    <location>
        <position position="149"/>
    </location>
    <ligand>
        <name>Mg(2+)</name>
        <dbReference type="ChEBI" id="CHEBI:18420"/>
    </ligand>
</feature>
<feature type="transmembrane region" description="Helical" evidence="12">
    <location>
        <begin position="97"/>
        <end position="115"/>
    </location>
</feature>
<keyword evidence="10" id="KW-0479">Metal-binding</keyword>
<feature type="transmembrane region" description="Helical" evidence="12">
    <location>
        <begin position="309"/>
        <end position="329"/>
    </location>
</feature>
<comment type="subcellular location">
    <subcellularLocation>
        <location evidence="2">Cell membrane</location>
        <topology evidence="2">Multi-pass membrane protein</topology>
    </subcellularLocation>
</comment>
<keyword evidence="7 12" id="KW-1133">Transmembrane helix</keyword>
<dbReference type="GO" id="GO:0009103">
    <property type="term" value="P:lipopolysaccharide biosynthetic process"/>
    <property type="evidence" value="ECO:0007669"/>
    <property type="project" value="TreeGrafter"/>
</dbReference>
<dbReference type="InterPro" id="IPR036944">
    <property type="entry name" value="PPIase_FKBP_N_sf"/>
</dbReference>
<evidence type="ECO:0000259" key="13">
    <source>
        <dbReference type="PROSITE" id="PS50059"/>
    </source>
</evidence>
<keyword evidence="6 12" id="KW-0812">Transmembrane</keyword>
<protein>
    <recommendedName>
        <fullName evidence="3 11">peptidylprolyl isomerase</fullName>
        <ecNumber evidence="3 11">5.2.1.8</ecNumber>
    </recommendedName>
</protein>
<feature type="transmembrane region" description="Helical" evidence="12">
    <location>
        <begin position="237"/>
        <end position="255"/>
    </location>
</feature>
<dbReference type="InterPro" id="IPR000774">
    <property type="entry name" value="PPIase_FKBP_N"/>
</dbReference>
<evidence type="ECO:0000313" key="15">
    <source>
        <dbReference type="Proteomes" id="UP000006695"/>
    </source>
</evidence>
<dbReference type="Gene3D" id="3.10.50.40">
    <property type="match status" value="1"/>
</dbReference>
<keyword evidence="15" id="KW-1185">Reference proteome</keyword>
<dbReference type="SUPFAM" id="SSF54534">
    <property type="entry name" value="FKBP-like"/>
    <property type="match status" value="1"/>
</dbReference>
<evidence type="ECO:0000256" key="12">
    <source>
        <dbReference type="SAM" id="Phobius"/>
    </source>
</evidence>
<evidence type="ECO:0000256" key="3">
    <source>
        <dbReference type="ARBA" id="ARBA00013194"/>
    </source>
</evidence>
<gene>
    <name evidence="14" type="ordered locus">Gura_3046</name>
</gene>
<feature type="binding site" evidence="10">
    <location>
        <position position="209"/>
    </location>
    <ligand>
        <name>Mg(2+)</name>
        <dbReference type="ChEBI" id="CHEBI:18420"/>
    </ligand>
</feature>
<evidence type="ECO:0000256" key="4">
    <source>
        <dbReference type="ARBA" id="ARBA00022475"/>
    </source>
</evidence>
<dbReference type="GO" id="GO:0003755">
    <property type="term" value="F:peptidyl-prolyl cis-trans isomerase activity"/>
    <property type="evidence" value="ECO:0007669"/>
    <property type="project" value="UniProtKB-KW"/>
</dbReference>
<dbReference type="GO" id="GO:0044038">
    <property type="term" value="P:cell wall macromolecule biosynthetic process"/>
    <property type="evidence" value="ECO:0007669"/>
    <property type="project" value="TreeGrafter"/>
</dbReference>
<dbReference type="EC" id="5.2.1.8" evidence="3 11"/>
<dbReference type="Pfam" id="PF00254">
    <property type="entry name" value="FKBP_C"/>
    <property type="match status" value="1"/>
</dbReference>
<dbReference type="GO" id="GO:0046872">
    <property type="term" value="F:metal ion binding"/>
    <property type="evidence" value="ECO:0007669"/>
    <property type="project" value="UniProtKB-KW"/>
</dbReference>
<dbReference type="GO" id="GO:0016780">
    <property type="term" value="F:phosphotransferase activity, for other substituted phosphate groups"/>
    <property type="evidence" value="ECO:0007669"/>
    <property type="project" value="InterPro"/>
</dbReference>
<proteinExistence type="predicted"/>
<dbReference type="PANTHER" id="PTHR22926:SF3">
    <property type="entry name" value="UNDECAPRENYL-PHOSPHATE ALPHA-N-ACETYLGLUCOSAMINYL 1-PHOSPHATE TRANSFERASE"/>
    <property type="match status" value="1"/>
</dbReference>
<evidence type="ECO:0000256" key="5">
    <source>
        <dbReference type="ARBA" id="ARBA00022679"/>
    </source>
</evidence>
<keyword evidence="9 12" id="KW-0472">Membrane</keyword>
<dbReference type="Proteomes" id="UP000006695">
    <property type="component" value="Chromosome"/>
</dbReference>
<evidence type="ECO:0000256" key="9">
    <source>
        <dbReference type="ARBA" id="ARBA00023136"/>
    </source>
</evidence>
<feature type="transmembrane region" description="Helical" evidence="12">
    <location>
        <begin position="285"/>
        <end position="303"/>
    </location>
</feature>
<feature type="transmembrane region" description="Helical" evidence="12">
    <location>
        <begin position="166"/>
        <end position="198"/>
    </location>
</feature>
<feature type="transmembrane region" description="Helical" evidence="12">
    <location>
        <begin position="375"/>
        <end position="392"/>
    </location>
</feature>
<dbReference type="GO" id="GO:0005886">
    <property type="term" value="C:plasma membrane"/>
    <property type="evidence" value="ECO:0007669"/>
    <property type="project" value="UniProtKB-SubCell"/>
</dbReference>
<evidence type="ECO:0000256" key="8">
    <source>
        <dbReference type="ARBA" id="ARBA00023110"/>
    </source>
</evidence>
<dbReference type="RefSeq" id="WP_011939885.1">
    <property type="nucleotide sequence ID" value="NC_009483.1"/>
</dbReference>
<comment type="cofactor">
    <cofactor evidence="10">
        <name>Mg(2+)</name>
        <dbReference type="ChEBI" id="CHEBI:18420"/>
    </cofactor>
</comment>
<evidence type="ECO:0000313" key="14">
    <source>
        <dbReference type="EMBL" id="ABQ27218.1"/>
    </source>
</evidence>
<dbReference type="InterPro" id="IPR000715">
    <property type="entry name" value="Glycosyl_transferase_4"/>
</dbReference>
<keyword evidence="4" id="KW-1003">Cell membrane</keyword>
<dbReference type="KEGG" id="gur:Gura_3046"/>
<feature type="transmembrane region" description="Helical" evidence="12">
    <location>
        <begin position="43"/>
        <end position="61"/>
    </location>
</feature>
<feature type="transmembrane region" description="Helical" evidence="12">
    <location>
        <begin position="136"/>
        <end position="154"/>
    </location>
</feature>
<feature type="transmembrane region" description="Helical" evidence="12">
    <location>
        <begin position="205"/>
        <end position="225"/>
    </location>
</feature>
<dbReference type="PROSITE" id="PS50059">
    <property type="entry name" value="FKBP_PPIASE"/>
    <property type="match status" value="1"/>
</dbReference>
<keyword evidence="10" id="KW-0460">Magnesium</keyword>
<dbReference type="OrthoDB" id="9812109at2"/>
<dbReference type="HOGENOM" id="CLU_461359_0_0_7"/>
<dbReference type="CDD" id="cd06853">
    <property type="entry name" value="GT_WecA_like"/>
    <property type="match status" value="1"/>
</dbReference>
<dbReference type="InterPro" id="IPR001179">
    <property type="entry name" value="PPIase_FKBP_dom"/>
</dbReference>
<accession>A5G600</accession>
<comment type="catalytic activity">
    <reaction evidence="1 11">
        <text>[protein]-peptidylproline (omega=180) = [protein]-peptidylproline (omega=0)</text>
        <dbReference type="Rhea" id="RHEA:16237"/>
        <dbReference type="Rhea" id="RHEA-COMP:10747"/>
        <dbReference type="Rhea" id="RHEA-COMP:10748"/>
        <dbReference type="ChEBI" id="CHEBI:83833"/>
        <dbReference type="ChEBI" id="CHEBI:83834"/>
        <dbReference type="EC" id="5.2.1.8"/>
    </reaction>
</comment>
<evidence type="ECO:0000256" key="6">
    <source>
        <dbReference type="ARBA" id="ARBA00022692"/>
    </source>
</evidence>
<keyword evidence="8 11" id="KW-0697">Rotamase</keyword>
<evidence type="ECO:0000256" key="11">
    <source>
        <dbReference type="PROSITE-ProRule" id="PRU00277"/>
    </source>
</evidence>
<dbReference type="STRING" id="351605.Gura_3046"/>
<feature type="transmembrane region" description="Helical" evidence="12">
    <location>
        <begin position="68"/>
        <end position="85"/>
    </location>
</feature>
<organism evidence="14 15">
    <name type="scientific">Geotalea uraniireducens (strain Rf4)</name>
    <name type="common">Geobacter uraniireducens</name>
    <dbReference type="NCBI Taxonomy" id="351605"/>
    <lineage>
        <taxon>Bacteria</taxon>
        <taxon>Pseudomonadati</taxon>
        <taxon>Thermodesulfobacteriota</taxon>
        <taxon>Desulfuromonadia</taxon>
        <taxon>Geobacterales</taxon>
        <taxon>Geobacteraceae</taxon>
        <taxon>Geotalea</taxon>
    </lineage>
</organism>
<dbReference type="InterPro" id="IPR046357">
    <property type="entry name" value="PPIase_dom_sf"/>
</dbReference>
<dbReference type="EMBL" id="CP000698">
    <property type="protein sequence ID" value="ABQ27218.1"/>
    <property type="molecule type" value="Genomic_DNA"/>
</dbReference>
<feature type="domain" description="PPIase FKBP-type" evidence="13">
    <location>
        <begin position="515"/>
        <end position="600"/>
    </location>
</feature>
<dbReference type="Gene3D" id="1.10.287.460">
    <property type="entry name" value="Peptidyl-prolyl cis-trans isomerase, FKBP-type, N-terminal domain"/>
    <property type="match status" value="1"/>
</dbReference>
<evidence type="ECO:0000256" key="10">
    <source>
        <dbReference type="PIRSR" id="PIRSR600715-1"/>
    </source>
</evidence>
<evidence type="ECO:0000256" key="7">
    <source>
        <dbReference type="ARBA" id="ARBA00022989"/>
    </source>
</evidence>
<dbReference type="GO" id="GO:0071555">
    <property type="term" value="P:cell wall organization"/>
    <property type="evidence" value="ECO:0007669"/>
    <property type="project" value="TreeGrafter"/>
</dbReference>